<dbReference type="GO" id="GO:0004565">
    <property type="term" value="F:beta-galactosidase activity"/>
    <property type="evidence" value="ECO:0007669"/>
    <property type="project" value="InterPro"/>
</dbReference>
<dbReference type="InterPro" id="IPR003476">
    <property type="entry name" value="Glyco_hydro_42"/>
</dbReference>
<feature type="domain" description="Glycoside hydrolase family 42 N-terminal" evidence="4">
    <location>
        <begin position="44"/>
        <end position="134"/>
    </location>
</feature>
<dbReference type="SUPFAM" id="SSF51445">
    <property type="entry name" value="(Trans)glycosidases"/>
    <property type="match status" value="1"/>
</dbReference>
<evidence type="ECO:0000256" key="1">
    <source>
        <dbReference type="ARBA" id="ARBA00022801"/>
    </source>
</evidence>
<dbReference type="Gene3D" id="3.20.20.80">
    <property type="entry name" value="Glycosidases"/>
    <property type="match status" value="1"/>
</dbReference>
<dbReference type="InterPro" id="IPR013529">
    <property type="entry name" value="Glyco_hydro_42_N"/>
</dbReference>
<organism evidence="5 6">
    <name type="scientific">Ottowia testudinis</name>
    <dbReference type="NCBI Taxonomy" id="2816950"/>
    <lineage>
        <taxon>Bacteria</taxon>
        <taxon>Pseudomonadati</taxon>
        <taxon>Pseudomonadota</taxon>
        <taxon>Betaproteobacteria</taxon>
        <taxon>Burkholderiales</taxon>
        <taxon>Comamonadaceae</taxon>
        <taxon>Ottowia</taxon>
    </lineage>
</organism>
<keyword evidence="1" id="KW-0378">Hydrolase</keyword>
<evidence type="ECO:0000313" key="5">
    <source>
        <dbReference type="EMBL" id="QTD45864.1"/>
    </source>
</evidence>
<name>A0A975CHU7_9BURK</name>
<dbReference type="KEGG" id="otd:J1M35_02795"/>
<dbReference type="RefSeq" id="WP_208009648.1">
    <property type="nucleotide sequence ID" value="NZ_CP071796.1"/>
</dbReference>
<dbReference type="Proteomes" id="UP000663903">
    <property type="component" value="Chromosome"/>
</dbReference>
<dbReference type="PANTHER" id="PTHR36447">
    <property type="entry name" value="BETA-GALACTOSIDASE GANA"/>
    <property type="match status" value="1"/>
</dbReference>
<dbReference type="GO" id="GO:0005975">
    <property type="term" value="P:carbohydrate metabolic process"/>
    <property type="evidence" value="ECO:0007669"/>
    <property type="project" value="InterPro"/>
</dbReference>
<feature type="chain" id="PRO_5037262401" evidence="3">
    <location>
        <begin position="20"/>
        <end position="629"/>
    </location>
</feature>
<sequence length="629" mass="70676">MKTIFALVCWILLSTTAWAKSSLVSTITLMPWDFAGPEVVETELTKAGFNHVTLYISWTDVEPEPGQFRFEKFDAMIDRLKTSGLSVILLLDFGGRKYFNDDGSKSGKTVLPAWYINQHPNTLMRDFSGNITFQINLFDAAARKLVDRFIDNSVRHLSQRHGQSILGFAIGLQEEHEIKFGQEGYRWRDYSEKSKAAFQSRHGQPLPVLNYNNEIGQVRPHPEPMLTAHRLFREAQLRDATCHYADVIRQHRQQVVGYFGETLTSHDAIYATGIVEELADCIDIAVIDFNFYDGYSLQPSPYTLPLLASYLASSGYGKILVGAYAEKWMQAGKAAALLPYIRKTIETSLKNPAVIGFEIGGLQKPISETRSAGVDFSALQRLRINATRAPILAKRHKIGIFASKSNFYFWHGERSHNRNIHQDALIQAYALLSEHPDIDAAVIGERNLRDVAQLLRSFQAILVPHQAALPESVKQQLKAYWAAGGILIQDLRLGEFRDDGYPTNDWLHEVFGIQSVQWQRQAGTFVYQAQLIELDLGGRAYANHAVLEARPGFQLMANAMAPWPGGRLDRLRRRVFGNPPAVAAPNQGLILRGKRSLVFGCLPQLAEGASAPMWRQIFTQEILALLAPR</sequence>
<gene>
    <name evidence="5" type="ORF">J1M35_02795</name>
</gene>
<dbReference type="EMBL" id="CP071796">
    <property type="protein sequence ID" value="QTD45864.1"/>
    <property type="molecule type" value="Genomic_DNA"/>
</dbReference>
<reference evidence="5" key="1">
    <citation type="submission" date="2021-03" db="EMBL/GenBank/DDBJ databases">
        <title>Ottowia sp. 27C isolated from the cloaca of a Giant Asian pond turtle (Heosemys grandis).</title>
        <authorList>
            <person name="Spergser J."/>
            <person name="Busse H.-J."/>
        </authorList>
    </citation>
    <scope>NUCLEOTIDE SEQUENCE</scope>
    <source>
        <strain evidence="5">27C</strain>
    </source>
</reference>
<dbReference type="Gene3D" id="3.40.50.880">
    <property type="match status" value="1"/>
</dbReference>
<accession>A0A975CHU7</accession>
<dbReference type="Pfam" id="PF02449">
    <property type="entry name" value="Glyco_hydro_42"/>
    <property type="match status" value="1"/>
</dbReference>
<feature type="signal peptide" evidence="3">
    <location>
        <begin position="1"/>
        <end position="19"/>
    </location>
</feature>
<proteinExistence type="predicted"/>
<dbReference type="GO" id="GO:0009341">
    <property type="term" value="C:beta-galactosidase complex"/>
    <property type="evidence" value="ECO:0007669"/>
    <property type="project" value="InterPro"/>
</dbReference>
<evidence type="ECO:0000313" key="6">
    <source>
        <dbReference type="Proteomes" id="UP000663903"/>
    </source>
</evidence>
<dbReference type="PANTHER" id="PTHR36447:SF1">
    <property type="entry name" value="BETA-GALACTOSIDASE GANA"/>
    <property type="match status" value="1"/>
</dbReference>
<keyword evidence="2" id="KW-0326">Glycosidase</keyword>
<evidence type="ECO:0000256" key="2">
    <source>
        <dbReference type="ARBA" id="ARBA00023295"/>
    </source>
</evidence>
<dbReference type="InterPro" id="IPR029062">
    <property type="entry name" value="Class_I_gatase-like"/>
</dbReference>
<evidence type="ECO:0000259" key="4">
    <source>
        <dbReference type="Pfam" id="PF02449"/>
    </source>
</evidence>
<dbReference type="AlphaFoldDB" id="A0A975CHU7"/>
<evidence type="ECO:0000256" key="3">
    <source>
        <dbReference type="SAM" id="SignalP"/>
    </source>
</evidence>
<keyword evidence="6" id="KW-1185">Reference proteome</keyword>
<keyword evidence="3" id="KW-0732">Signal</keyword>
<dbReference type="InterPro" id="IPR017853">
    <property type="entry name" value="GH"/>
</dbReference>
<protein>
    <submittedName>
        <fullName evidence="5">Beta-galactosidase</fullName>
    </submittedName>
</protein>